<dbReference type="RefSeq" id="WP_120555317.1">
    <property type="nucleotide sequence ID" value="NZ_RAWK01000053.1"/>
</dbReference>
<dbReference type="AlphaFoldDB" id="A0A3A8QX30"/>
<protein>
    <submittedName>
        <fullName evidence="1">Uncharacterized protein</fullName>
    </submittedName>
</protein>
<reference evidence="2" key="1">
    <citation type="submission" date="2018-09" db="EMBL/GenBank/DDBJ databases">
        <authorList>
            <person name="Livingstone P.G."/>
            <person name="Whitworth D.E."/>
        </authorList>
    </citation>
    <scope>NUCLEOTIDE SEQUENCE [LARGE SCALE GENOMIC DNA]</scope>
    <source>
        <strain evidence="2">AB050A</strain>
    </source>
</reference>
<proteinExistence type="predicted"/>
<dbReference type="Proteomes" id="UP000267003">
    <property type="component" value="Unassembled WGS sequence"/>
</dbReference>
<evidence type="ECO:0000313" key="2">
    <source>
        <dbReference type="Proteomes" id="UP000267003"/>
    </source>
</evidence>
<sequence>MPLLFDRTTPIVDFGVTSSPIKWDTRKWFLWPAFAYKVLLPARGNPPFNVFQRATLDMCRAGVRDTEEVARRLALPMDLVGFILEQLLGMDALDDARAPTSRALRLMNEDDEPAEAEAAGYVIVDGHSLRIWPRVHRGSLPIVDADLEQGKARFQRGPEGRPETVSATLFWPTQGARPGAPTAYEVQKAARHHARRIRAFRRESSRVREGDDVLEGLKFKGLRVLGTDPEPIFVAAYLFLPKDARQRSWLVTDPCGLGVSDVLRPGVTKLAKEGKFNVAKLLEEVAGQAWHVDEGDLAVYFAEATKAARERVAQRLGEAAKLLPPEVLGRLADADVRLEGARTAKPIEDFLGNAYAALESVFGWLVSLYPDPSLFSALGHAAPENALLLQRIAERIGFNVSPGILPLLRVTRGIVKGAICFGNKTLPGRLAAALLEAQRNSNHPLATVATREPGALEFLAEMGKLRIAASHDTSSVPSAEAASEMRERLFALLRALVGVGPANVEAGNFEQSWGADLLLRVRARAEQVAEGYAGLAERPNVRTRVIEMHDASLLVKLLARSDATVPETLNTRLRDAVVAITIAMEAVFAEIERDVPTPASVTEAVSNDREQNAAQLAMAASALGFALEATGQLPKSLTHAKAHRIRRAAQGQGETLSARVAAQVLAAYQQSEHPLLEVAKRAPRLLLDVGRLVEARGHGDDVVVTAAEVAGLETMVANDVRAVLEAID</sequence>
<keyword evidence="2" id="KW-1185">Reference proteome</keyword>
<dbReference type="OrthoDB" id="5525441at2"/>
<evidence type="ECO:0000313" key="1">
    <source>
        <dbReference type="EMBL" id="RKH69402.1"/>
    </source>
</evidence>
<dbReference type="EMBL" id="RAWK01000053">
    <property type="protein sequence ID" value="RKH69402.1"/>
    <property type="molecule type" value="Genomic_DNA"/>
</dbReference>
<gene>
    <name evidence="1" type="ORF">D7W81_11060</name>
</gene>
<organism evidence="1 2">
    <name type="scientific">Corallococcus aberystwythensis</name>
    <dbReference type="NCBI Taxonomy" id="2316722"/>
    <lineage>
        <taxon>Bacteria</taxon>
        <taxon>Pseudomonadati</taxon>
        <taxon>Myxococcota</taxon>
        <taxon>Myxococcia</taxon>
        <taxon>Myxococcales</taxon>
        <taxon>Cystobacterineae</taxon>
        <taxon>Myxococcaceae</taxon>
        <taxon>Corallococcus</taxon>
    </lineage>
</organism>
<comment type="caution">
    <text evidence="1">The sequence shown here is derived from an EMBL/GenBank/DDBJ whole genome shotgun (WGS) entry which is preliminary data.</text>
</comment>
<name>A0A3A8QX30_9BACT</name>
<accession>A0A3A8QX30</accession>